<protein>
    <submittedName>
        <fullName evidence="2">Winged helix-turn-helix DNA-binding</fullName>
    </submittedName>
</protein>
<dbReference type="RefSeq" id="WP_047240095.1">
    <property type="nucleotide sequence ID" value="NZ_CP011541.1"/>
</dbReference>
<sequence>MADKPNTIKIVFQYERTEGISERYPVRNQSYYITADEAEIMVERDYQQRKDEAENPAAVSRRSVHDIFKELGNLDYNNAKQHLRNTWFEAAPRNFAEEDQAEQVSIVEATSNDIYEPSDEWDAEIQYRDFLATLDRVDRAIVIGKRMGYGQSDIARQLGISQPAVAKRLKKLAKDFQEKLA</sequence>
<name>A0A0G3GVT8_9CORY</name>
<dbReference type="GO" id="GO:0003700">
    <property type="term" value="F:DNA-binding transcription factor activity"/>
    <property type="evidence" value="ECO:0007669"/>
    <property type="project" value="InterPro"/>
</dbReference>
<dbReference type="PROSITE" id="PS50931">
    <property type="entry name" value="HTH_LYSR"/>
    <property type="match status" value="1"/>
</dbReference>
<dbReference type="InterPro" id="IPR000847">
    <property type="entry name" value="LysR_HTH_N"/>
</dbReference>
<dbReference type="Proteomes" id="UP000035368">
    <property type="component" value="Chromosome"/>
</dbReference>
<keyword evidence="2" id="KW-0238">DNA-binding</keyword>
<reference evidence="2 3" key="1">
    <citation type="submission" date="2015-05" db="EMBL/GenBank/DDBJ databases">
        <title>Complete genome sequence of Corynebacterium epidermidicanis DSM 45586, isolated from the skin of a dog suffering from pruritus.</title>
        <authorList>
            <person name="Ruckert C."/>
            <person name="Albersmeier A."/>
            <person name="Winkler A."/>
            <person name="Tauch A."/>
        </authorList>
    </citation>
    <scope>NUCLEOTIDE SEQUENCE [LARGE SCALE GENOMIC DNA]</scope>
    <source>
        <strain evidence="2 3">DSM 45586</strain>
    </source>
</reference>
<keyword evidence="3" id="KW-1185">Reference proteome</keyword>
<organism evidence="2 3">
    <name type="scientific">Corynebacterium epidermidicanis</name>
    <dbReference type="NCBI Taxonomy" id="1050174"/>
    <lineage>
        <taxon>Bacteria</taxon>
        <taxon>Bacillati</taxon>
        <taxon>Actinomycetota</taxon>
        <taxon>Actinomycetes</taxon>
        <taxon>Mycobacteriales</taxon>
        <taxon>Corynebacteriaceae</taxon>
        <taxon>Corynebacterium</taxon>
    </lineage>
</organism>
<evidence type="ECO:0000313" key="3">
    <source>
        <dbReference type="Proteomes" id="UP000035368"/>
    </source>
</evidence>
<dbReference type="Gene3D" id="1.10.10.60">
    <property type="entry name" value="Homeodomain-like"/>
    <property type="match status" value="1"/>
</dbReference>
<dbReference type="Pfam" id="PF13412">
    <property type="entry name" value="HTH_24"/>
    <property type="match status" value="1"/>
</dbReference>
<dbReference type="AlphaFoldDB" id="A0A0G3GVT8"/>
<feature type="domain" description="HTH lysR-type" evidence="1">
    <location>
        <begin position="155"/>
        <end position="181"/>
    </location>
</feature>
<dbReference type="KEGG" id="cei:CEPID_05660"/>
<dbReference type="GO" id="GO:0003677">
    <property type="term" value="F:DNA binding"/>
    <property type="evidence" value="ECO:0007669"/>
    <property type="project" value="UniProtKB-KW"/>
</dbReference>
<gene>
    <name evidence="2" type="ORF">CEPID_05660</name>
</gene>
<evidence type="ECO:0000313" key="2">
    <source>
        <dbReference type="EMBL" id="AKK02997.1"/>
    </source>
</evidence>
<evidence type="ECO:0000259" key="1">
    <source>
        <dbReference type="PROSITE" id="PS50931"/>
    </source>
</evidence>
<accession>A0A0G3GVT8</accession>
<dbReference type="OrthoDB" id="9804285at2"/>
<dbReference type="EMBL" id="CP011541">
    <property type="protein sequence ID" value="AKK02997.1"/>
    <property type="molecule type" value="Genomic_DNA"/>
</dbReference>
<proteinExistence type="predicted"/>
<dbReference type="STRING" id="1050174.CEPID_05660"/>
<dbReference type="PATRIC" id="fig|1050174.4.peg.1144"/>